<dbReference type="Proteomes" id="UP001219037">
    <property type="component" value="Chromosome"/>
</dbReference>
<dbReference type="PRINTS" id="PR00598">
    <property type="entry name" value="HTHMARR"/>
</dbReference>
<sequence length="153" mass="16787">MSTVSEPIAPGLERFFDSDLAQEVQFLAARARARGSAHANAQLQDLGIKVRQYSVLSLAASGLNPSQRELGVFLGLDPSQVVALVDQLQNDGLVERQTDPNDRRSKIVITTDDGQKLYQQAHEIVTASSDVTLGTLSPRERKQLRDLLMKVAF</sequence>
<proteinExistence type="predicted"/>
<dbReference type="Pfam" id="PF12802">
    <property type="entry name" value="MarR_2"/>
    <property type="match status" value="1"/>
</dbReference>
<dbReference type="InterPro" id="IPR036388">
    <property type="entry name" value="WH-like_DNA-bd_sf"/>
</dbReference>
<dbReference type="Gene3D" id="1.10.10.10">
    <property type="entry name" value="Winged helix-like DNA-binding domain superfamily/Winged helix DNA-binding domain"/>
    <property type="match status" value="1"/>
</dbReference>
<evidence type="ECO:0000313" key="6">
    <source>
        <dbReference type="Proteomes" id="UP001219037"/>
    </source>
</evidence>
<reference evidence="5 6" key="1">
    <citation type="submission" date="2023-04" db="EMBL/GenBank/DDBJ databases">
        <title>Funneling lignin-derived compounds into biodiesel using alkali-halophilic Citricoccus sp. P2.</title>
        <authorList>
            <person name="Luo C.-B."/>
        </authorList>
    </citation>
    <scope>NUCLEOTIDE SEQUENCE [LARGE SCALE GENOMIC DNA]</scope>
    <source>
        <strain evidence="5 6">P2</strain>
    </source>
</reference>
<name>A0ABY8H4P4_9MICC</name>
<evidence type="ECO:0000256" key="1">
    <source>
        <dbReference type="ARBA" id="ARBA00023015"/>
    </source>
</evidence>
<protein>
    <submittedName>
        <fullName evidence="5">MarR family winged helix-turn-helix transcriptional regulator</fullName>
    </submittedName>
</protein>
<evidence type="ECO:0000256" key="2">
    <source>
        <dbReference type="ARBA" id="ARBA00023125"/>
    </source>
</evidence>
<evidence type="ECO:0000313" key="5">
    <source>
        <dbReference type="EMBL" id="WFP16114.1"/>
    </source>
</evidence>
<dbReference type="InterPro" id="IPR036390">
    <property type="entry name" value="WH_DNA-bd_sf"/>
</dbReference>
<keyword evidence="3" id="KW-0804">Transcription</keyword>
<evidence type="ECO:0000256" key="3">
    <source>
        <dbReference type="ARBA" id="ARBA00023163"/>
    </source>
</evidence>
<dbReference type="RefSeq" id="WP_270107232.1">
    <property type="nucleotide sequence ID" value="NZ_CP121252.1"/>
</dbReference>
<dbReference type="EMBL" id="CP121252">
    <property type="protein sequence ID" value="WFP16114.1"/>
    <property type="molecule type" value="Genomic_DNA"/>
</dbReference>
<keyword evidence="2" id="KW-0238">DNA-binding</keyword>
<organism evidence="5 6">
    <name type="scientific">Citricoccus muralis</name>
    <dbReference type="NCBI Taxonomy" id="169134"/>
    <lineage>
        <taxon>Bacteria</taxon>
        <taxon>Bacillati</taxon>
        <taxon>Actinomycetota</taxon>
        <taxon>Actinomycetes</taxon>
        <taxon>Micrococcales</taxon>
        <taxon>Micrococcaceae</taxon>
        <taxon>Citricoccus</taxon>
    </lineage>
</organism>
<gene>
    <name evidence="5" type="ORF">P8192_12045</name>
</gene>
<dbReference type="PANTHER" id="PTHR33164">
    <property type="entry name" value="TRANSCRIPTIONAL REGULATOR, MARR FAMILY"/>
    <property type="match status" value="1"/>
</dbReference>
<evidence type="ECO:0000259" key="4">
    <source>
        <dbReference type="PROSITE" id="PS50995"/>
    </source>
</evidence>
<feature type="domain" description="HTH marR-type" evidence="4">
    <location>
        <begin position="17"/>
        <end position="153"/>
    </location>
</feature>
<dbReference type="InterPro" id="IPR000835">
    <property type="entry name" value="HTH_MarR-typ"/>
</dbReference>
<accession>A0ABY8H4P4</accession>
<dbReference type="SUPFAM" id="SSF46785">
    <property type="entry name" value="Winged helix' DNA-binding domain"/>
    <property type="match status" value="1"/>
</dbReference>
<dbReference type="SMART" id="SM00347">
    <property type="entry name" value="HTH_MARR"/>
    <property type="match status" value="1"/>
</dbReference>
<keyword evidence="1" id="KW-0805">Transcription regulation</keyword>
<dbReference type="InterPro" id="IPR039422">
    <property type="entry name" value="MarR/SlyA-like"/>
</dbReference>
<keyword evidence="6" id="KW-1185">Reference proteome</keyword>
<dbReference type="PROSITE" id="PS50995">
    <property type="entry name" value="HTH_MARR_2"/>
    <property type="match status" value="1"/>
</dbReference>
<dbReference type="PANTHER" id="PTHR33164:SF64">
    <property type="entry name" value="TRANSCRIPTIONAL REGULATOR SLYA"/>
    <property type="match status" value="1"/>
</dbReference>